<name>A0A1S0TXH3_LOALO</name>
<dbReference type="InterPro" id="IPR002716">
    <property type="entry name" value="PIN_dom"/>
</dbReference>
<protein>
    <submittedName>
        <fullName evidence="3">WW domain-containing protein</fullName>
    </submittedName>
</protein>
<proteinExistence type="predicted"/>
<dbReference type="CTD" id="9944426"/>
<dbReference type="Pfam" id="PF13638">
    <property type="entry name" value="PIN_4"/>
    <property type="match status" value="1"/>
</dbReference>
<evidence type="ECO:0000313" key="3">
    <source>
        <dbReference type="EMBL" id="EFO21479.2"/>
    </source>
</evidence>
<reference evidence="3" key="1">
    <citation type="submission" date="2012-04" db="EMBL/GenBank/DDBJ databases">
        <title>The Genome Sequence of Loa loa.</title>
        <authorList>
            <consortium name="The Broad Institute Genome Sequencing Platform"/>
            <consortium name="Broad Institute Genome Sequencing Center for Infectious Disease"/>
            <person name="Nutman T.B."/>
            <person name="Fink D.L."/>
            <person name="Russ C."/>
            <person name="Young S."/>
            <person name="Zeng Q."/>
            <person name="Gargeya S."/>
            <person name="Alvarado L."/>
            <person name="Berlin A."/>
            <person name="Chapman S.B."/>
            <person name="Chen Z."/>
            <person name="Freedman E."/>
            <person name="Gellesch M."/>
            <person name="Goldberg J."/>
            <person name="Griggs A."/>
            <person name="Gujja S."/>
            <person name="Heilman E.R."/>
            <person name="Heiman D."/>
            <person name="Howarth C."/>
            <person name="Mehta T."/>
            <person name="Neiman D."/>
            <person name="Pearson M."/>
            <person name="Roberts A."/>
            <person name="Saif S."/>
            <person name="Shea T."/>
            <person name="Shenoy N."/>
            <person name="Sisk P."/>
            <person name="Stolte C."/>
            <person name="Sykes S."/>
            <person name="White J."/>
            <person name="Yandava C."/>
            <person name="Haas B."/>
            <person name="Henn M.R."/>
            <person name="Nusbaum C."/>
            <person name="Birren B."/>
        </authorList>
    </citation>
    <scope>NUCLEOTIDE SEQUENCE [LARGE SCALE GENOMIC DNA]</scope>
</reference>
<dbReference type="Gene3D" id="3.40.50.1010">
    <property type="entry name" value="5'-nuclease"/>
    <property type="match status" value="1"/>
</dbReference>
<dbReference type="KEGG" id="loa:LOAG_07008"/>
<dbReference type="OMA" id="AYLHDCI"/>
<feature type="compositionally biased region" description="Basic and acidic residues" evidence="1">
    <location>
        <begin position="46"/>
        <end position="62"/>
    </location>
</feature>
<dbReference type="SMART" id="SM00670">
    <property type="entry name" value="PINc"/>
    <property type="match status" value="1"/>
</dbReference>
<dbReference type="CDD" id="cd09880">
    <property type="entry name" value="PIN_Smg5-6-like"/>
    <property type="match status" value="1"/>
</dbReference>
<dbReference type="InterPro" id="IPR052626">
    <property type="entry name" value="SWT1_Regulator"/>
</dbReference>
<dbReference type="RefSeq" id="XP_020302440.1">
    <property type="nucleotide sequence ID" value="XM_020447315.1"/>
</dbReference>
<dbReference type="SUPFAM" id="SSF88723">
    <property type="entry name" value="PIN domain-like"/>
    <property type="match status" value="1"/>
</dbReference>
<sequence length="541" mass="60296">MPAVENLLKKSDSSAEKVDVEHQQRIQGVPEKGDLSSGRSLAPEEVDGKELSDKPGCLHDLDVPNTSEPSEELMEIDEINLEDISCHEEPMEIDFVVEELQAFRREHFLHPNLFVKNNAPFFDTVNNTGACETSEKAGMVLIVFDTSCLLQDTALLPMCTQRIYCSLIPYTVLQELDGLKKAKSDELRSKAVKTIAYLHDYIKRGCNCLFIESTFEASNGLEEFGCQNNDDIILKCAYVTTRKYENEPVRVVFATNDKNLAVKAAAHNIATADRNDLLHLLATGPPKGKGQQLVMRNAPQKISPSDFSFTLVDKPSSSAVETMLVTASKKVMECSPVPSECHSSSPSFTFISQKREISSYDGSVSSTLTAGKNQSRNFIRSKKGSCGTSGSVAHHEVHQWRSIPYSVRKAGKEGSGNGGRLSKKRKLCELNGHSMDDFLDIFAELVQHLQCRRDKKSIEDTRRINKVIDSFIANESSSLSVLVDMVSKFYDFYADRDVFISATHFDKKQLTSEYEKAASTVKEKLRTLQKQLVIHSISLNN</sequence>
<feature type="compositionally biased region" description="Basic and acidic residues" evidence="1">
    <location>
        <begin position="7"/>
        <end position="24"/>
    </location>
</feature>
<evidence type="ECO:0000259" key="2">
    <source>
        <dbReference type="SMART" id="SM00670"/>
    </source>
</evidence>
<dbReference type="InParanoid" id="A0A1S0TXH3"/>
<dbReference type="PANTHER" id="PTHR16161:SF0">
    <property type="entry name" value="TRANSCRIPTIONAL PROTEIN SWT1"/>
    <property type="match status" value="1"/>
</dbReference>
<dbReference type="EMBL" id="JH712491">
    <property type="protein sequence ID" value="EFO21479.2"/>
    <property type="molecule type" value="Genomic_DNA"/>
</dbReference>
<dbReference type="GeneID" id="9944426"/>
<dbReference type="InterPro" id="IPR029060">
    <property type="entry name" value="PIN-like_dom_sf"/>
</dbReference>
<dbReference type="GO" id="GO:0005634">
    <property type="term" value="C:nucleus"/>
    <property type="evidence" value="ECO:0007669"/>
    <property type="project" value="TreeGrafter"/>
</dbReference>
<gene>
    <name evidence="3" type="ORF">LOAG_07008</name>
</gene>
<accession>A0A1S0TXH3</accession>
<organism evidence="3">
    <name type="scientific">Loa loa</name>
    <name type="common">Eye worm</name>
    <name type="synonym">Filaria loa</name>
    <dbReference type="NCBI Taxonomy" id="7209"/>
    <lineage>
        <taxon>Eukaryota</taxon>
        <taxon>Metazoa</taxon>
        <taxon>Ecdysozoa</taxon>
        <taxon>Nematoda</taxon>
        <taxon>Chromadorea</taxon>
        <taxon>Rhabditida</taxon>
        <taxon>Spirurina</taxon>
        <taxon>Spiruromorpha</taxon>
        <taxon>Filarioidea</taxon>
        <taxon>Onchocercidae</taxon>
        <taxon>Loa</taxon>
    </lineage>
</organism>
<evidence type="ECO:0000256" key="1">
    <source>
        <dbReference type="SAM" id="MobiDB-lite"/>
    </source>
</evidence>
<feature type="domain" description="PIN" evidence="2">
    <location>
        <begin position="140"/>
        <end position="262"/>
    </location>
</feature>
<dbReference type="OrthoDB" id="2017974at2759"/>
<dbReference type="AlphaFoldDB" id="A0A1S0TXH3"/>
<feature type="region of interest" description="Disordered" evidence="1">
    <location>
        <begin position="1"/>
        <end position="70"/>
    </location>
</feature>
<dbReference type="PANTHER" id="PTHR16161">
    <property type="entry name" value="TRANSCRIPTIONAL PROTEIN SWT1"/>
    <property type="match status" value="1"/>
</dbReference>